<gene>
    <name evidence="1" type="ORF">PENFLA_c002G09595</name>
</gene>
<organism evidence="1 2">
    <name type="scientific">Penicillium flavigenum</name>
    <dbReference type="NCBI Taxonomy" id="254877"/>
    <lineage>
        <taxon>Eukaryota</taxon>
        <taxon>Fungi</taxon>
        <taxon>Dikarya</taxon>
        <taxon>Ascomycota</taxon>
        <taxon>Pezizomycotina</taxon>
        <taxon>Eurotiomycetes</taxon>
        <taxon>Eurotiomycetidae</taxon>
        <taxon>Eurotiales</taxon>
        <taxon>Aspergillaceae</taxon>
        <taxon>Penicillium</taxon>
    </lineage>
</organism>
<dbReference type="Proteomes" id="UP000191342">
    <property type="component" value="Unassembled WGS sequence"/>
</dbReference>
<evidence type="ECO:0000313" key="2">
    <source>
        <dbReference type="Proteomes" id="UP000191342"/>
    </source>
</evidence>
<reference evidence="2" key="1">
    <citation type="journal article" date="2017" name="Nat. Microbiol.">
        <title>Global analysis of biosynthetic gene clusters reveals vast potential of secondary metabolite production in Penicillium species.</title>
        <authorList>
            <person name="Nielsen J.C."/>
            <person name="Grijseels S."/>
            <person name="Prigent S."/>
            <person name="Ji B."/>
            <person name="Dainat J."/>
            <person name="Nielsen K.F."/>
            <person name="Frisvad J.C."/>
            <person name="Workman M."/>
            <person name="Nielsen J."/>
        </authorList>
    </citation>
    <scope>NUCLEOTIDE SEQUENCE [LARGE SCALE GENOMIC DNA]</scope>
    <source>
        <strain evidence="2">IBT 14082</strain>
    </source>
</reference>
<evidence type="ECO:0000313" key="1">
    <source>
        <dbReference type="EMBL" id="OQE30993.1"/>
    </source>
</evidence>
<keyword evidence="2" id="KW-1185">Reference proteome</keyword>
<dbReference type="AlphaFoldDB" id="A0A1V6TZI4"/>
<protein>
    <submittedName>
        <fullName evidence="1">Uncharacterized protein</fullName>
    </submittedName>
</protein>
<dbReference type="EMBL" id="MLQL01000002">
    <property type="protein sequence ID" value="OQE30993.1"/>
    <property type="molecule type" value="Genomic_DNA"/>
</dbReference>
<name>A0A1V6TZI4_9EURO</name>
<accession>A0A1V6TZI4</accession>
<proteinExistence type="predicted"/>
<comment type="caution">
    <text evidence="1">The sequence shown here is derived from an EMBL/GenBank/DDBJ whole genome shotgun (WGS) entry which is preliminary data.</text>
</comment>
<sequence length="52" mass="5699">MLWNPLDEKGRQAATEGTALDPFSWLPWQCRNRGLLSSLCGSLTRIAAVIGP</sequence>